<keyword evidence="2" id="KW-0812">Transmembrane</keyword>
<dbReference type="EMBL" id="CP119963">
    <property type="protein sequence ID" value="WFD40464.1"/>
    <property type="molecule type" value="Genomic_DNA"/>
</dbReference>
<feature type="compositionally biased region" description="Pro residues" evidence="1">
    <location>
        <begin position="13"/>
        <end position="23"/>
    </location>
</feature>
<feature type="region of interest" description="Disordered" evidence="1">
    <location>
        <begin position="354"/>
        <end position="380"/>
    </location>
</feature>
<feature type="transmembrane region" description="Helical" evidence="2">
    <location>
        <begin position="158"/>
        <end position="179"/>
    </location>
</feature>
<organism evidence="3 4">
    <name type="scientific">Malassezia japonica</name>
    <dbReference type="NCBI Taxonomy" id="223818"/>
    <lineage>
        <taxon>Eukaryota</taxon>
        <taxon>Fungi</taxon>
        <taxon>Dikarya</taxon>
        <taxon>Basidiomycota</taxon>
        <taxon>Ustilaginomycotina</taxon>
        <taxon>Malasseziomycetes</taxon>
        <taxon>Malasseziales</taxon>
        <taxon>Malasseziaceae</taxon>
        <taxon>Malassezia</taxon>
    </lineage>
</organism>
<feature type="transmembrane region" description="Helical" evidence="2">
    <location>
        <begin position="52"/>
        <end position="77"/>
    </location>
</feature>
<name>A0AAF0F4L7_9BASI</name>
<protein>
    <recommendedName>
        <fullName evidence="5">Transmembrane protein</fullName>
    </recommendedName>
</protein>
<keyword evidence="2" id="KW-1133">Transmembrane helix</keyword>
<keyword evidence="2" id="KW-0472">Membrane</keyword>
<evidence type="ECO:0008006" key="5">
    <source>
        <dbReference type="Google" id="ProtNLM"/>
    </source>
</evidence>
<dbReference type="PANTHER" id="PTHR37992:SF1">
    <property type="entry name" value="DUF1774-DOMAIN-CONTAINING PROTEIN"/>
    <property type="match status" value="1"/>
</dbReference>
<reference evidence="3" key="1">
    <citation type="submission" date="2023-03" db="EMBL/GenBank/DDBJ databases">
        <title>Mating type loci evolution in Malassezia.</title>
        <authorList>
            <person name="Coelho M.A."/>
        </authorList>
    </citation>
    <scope>NUCLEOTIDE SEQUENCE</scope>
    <source>
        <strain evidence="3">CBS 9431</strain>
    </source>
</reference>
<feature type="compositionally biased region" description="Polar residues" evidence="1">
    <location>
        <begin position="370"/>
        <end position="380"/>
    </location>
</feature>
<dbReference type="Proteomes" id="UP001217754">
    <property type="component" value="Chromosome 6"/>
</dbReference>
<keyword evidence="4" id="KW-1185">Reference proteome</keyword>
<proteinExistence type="predicted"/>
<evidence type="ECO:0000256" key="2">
    <source>
        <dbReference type="SAM" id="Phobius"/>
    </source>
</evidence>
<feature type="transmembrane region" description="Helical" evidence="2">
    <location>
        <begin position="292"/>
        <end position="313"/>
    </location>
</feature>
<feature type="transmembrane region" description="Helical" evidence="2">
    <location>
        <begin position="97"/>
        <end position="116"/>
    </location>
</feature>
<dbReference type="PANTHER" id="PTHR37992">
    <property type="entry name" value="EXPRESSED PROTEIN"/>
    <property type="match status" value="1"/>
</dbReference>
<evidence type="ECO:0000313" key="3">
    <source>
        <dbReference type="EMBL" id="WFD40464.1"/>
    </source>
</evidence>
<dbReference type="AlphaFoldDB" id="A0AAF0F4L7"/>
<feature type="compositionally biased region" description="Basic and acidic residues" evidence="1">
    <location>
        <begin position="1"/>
        <end position="11"/>
    </location>
</feature>
<dbReference type="RefSeq" id="XP_060123361.1">
    <property type="nucleotide sequence ID" value="XM_060267378.1"/>
</dbReference>
<gene>
    <name evidence="3" type="ORF">MJAP1_003450</name>
</gene>
<feature type="transmembrane region" description="Helical" evidence="2">
    <location>
        <begin position="236"/>
        <end position="255"/>
    </location>
</feature>
<dbReference type="InterPro" id="IPR013920">
    <property type="entry name" value="DUF1774_fun"/>
</dbReference>
<feature type="transmembrane region" description="Helical" evidence="2">
    <location>
        <begin position="136"/>
        <end position="152"/>
    </location>
</feature>
<evidence type="ECO:0000256" key="1">
    <source>
        <dbReference type="SAM" id="MobiDB-lite"/>
    </source>
</evidence>
<feature type="compositionally biased region" description="Basic and acidic residues" evidence="1">
    <location>
        <begin position="354"/>
        <end position="365"/>
    </location>
</feature>
<evidence type="ECO:0000313" key="4">
    <source>
        <dbReference type="Proteomes" id="UP001217754"/>
    </source>
</evidence>
<accession>A0AAF0F4L7</accession>
<sequence>MVREEEERLLPREPAPPAAPQEPTPEEREANREQEEDEAPYAPLNPRERRSLVFLQMNTPLSVLLCIVAGIFGVMIVPSIDDVFNSHSTLLTPSPKLFFGYLFVLLLFQVGFCMLAVISQNAHTQRCVVQSTGSRLAVENYLLGLWFIFFVLDTPTTRAVGCYVLAGAGLLSLVNFIVLRAKYKPRWVHPFELLLVHVPNKLVTVLVVYNLFWQQLFLDADWVRDPYNGVHRLADALWYTIGVNVVFGILLAVWIGMNSDVTVYCASMYLDAAVLSLRSVPVIGPRSRPFSLVLITFISMGVRTLALVVPGLLKNGCLVICHAHPGGRDAHAVEVQAPPSRAEADLQAAYHDEPQLEGVTVHRPDPTYGSLDQRQSTPSQ</sequence>
<dbReference type="GeneID" id="85227101"/>
<feature type="region of interest" description="Disordered" evidence="1">
    <location>
        <begin position="1"/>
        <end position="42"/>
    </location>
</feature>